<dbReference type="InterPro" id="IPR027417">
    <property type="entry name" value="P-loop_NTPase"/>
</dbReference>
<evidence type="ECO:0000256" key="1">
    <source>
        <dbReference type="ARBA" id="ARBA00022741"/>
    </source>
</evidence>
<name>A0A3P7JR38_LITSI</name>
<dbReference type="GO" id="GO:0005524">
    <property type="term" value="F:ATP binding"/>
    <property type="evidence" value="ECO:0007669"/>
    <property type="project" value="UniProtKB-KW"/>
</dbReference>
<keyword evidence="4" id="KW-1185">Reference proteome</keyword>
<evidence type="ECO:0000313" key="4">
    <source>
        <dbReference type="Proteomes" id="UP000277928"/>
    </source>
</evidence>
<proteinExistence type="predicted"/>
<dbReference type="Gene3D" id="3.40.850.10">
    <property type="entry name" value="Kinesin motor domain"/>
    <property type="match status" value="1"/>
</dbReference>
<organism evidence="3 4">
    <name type="scientific">Litomosoides sigmodontis</name>
    <name type="common">Filarial nematode worm</name>
    <dbReference type="NCBI Taxonomy" id="42156"/>
    <lineage>
        <taxon>Eukaryota</taxon>
        <taxon>Metazoa</taxon>
        <taxon>Ecdysozoa</taxon>
        <taxon>Nematoda</taxon>
        <taxon>Chromadorea</taxon>
        <taxon>Rhabditida</taxon>
        <taxon>Spirurina</taxon>
        <taxon>Spiruromorpha</taxon>
        <taxon>Filarioidea</taxon>
        <taxon>Onchocercidae</taxon>
        <taxon>Litomosoides</taxon>
    </lineage>
</organism>
<keyword evidence="2" id="KW-0067">ATP-binding</keyword>
<evidence type="ECO:0000256" key="2">
    <source>
        <dbReference type="ARBA" id="ARBA00022840"/>
    </source>
</evidence>
<evidence type="ECO:0000313" key="3">
    <source>
        <dbReference type="EMBL" id="VDM93613.1"/>
    </source>
</evidence>
<dbReference type="Proteomes" id="UP000277928">
    <property type="component" value="Unassembled WGS sequence"/>
</dbReference>
<dbReference type="AlphaFoldDB" id="A0A3P7JR38"/>
<protein>
    <submittedName>
        <fullName evidence="3">Uncharacterized protein</fullName>
    </submittedName>
</protein>
<dbReference type="SUPFAM" id="SSF52540">
    <property type="entry name" value="P-loop containing nucleoside triphosphate hydrolases"/>
    <property type="match status" value="1"/>
</dbReference>
<accession>A0A3P7JR38</accession>
<reference evidence="3 4" key="1">
    <citation type="submission" date="2018-08" db="EMBL/GenBank/DDBJ databases">
        <authorList>
            <person name="Laetsch R D."/>
            <person name="Stevens L."/>
            <person name="Kumar S."/>
            <person name="Blaxter L. M."/>
        </authorList>
    </citation>
    <scope>NUCLEOTIDE SEQUENCE [LARGE SCALE GENOMIC DNA]</scope>
</reference>
<dbReference type="STRING" id="42156.A0A3P7JR38"/>
<sequence length="69" mass="8043">MGFSVQTISQQQEIQLHVEPGRIVSQRRGECNYNVFYELCSTVNASDKRKLGLKSEQYFYLNQVNVELQ</sequence>
<keyword evidence="1" id="KW-0547">Nucleotide-binding</keyword>
<dbReference type="OrthoDB" id="312459at2759"/>
<dbReference type="InterPro" id="IPR036961">
    <property type="entry name" value="Kinesin_motor_dom_sf"/>
</dbReference>
<dbReference type="EMBL" id="UYRX01002881">
    <property type="protein sequence ID" value="VDM93613.1"/>
    <property type="molecule type" value="Genomic_DNA"/>
</dbReference>
<gene>
    <name evidence="3" type="ORF">NLS_LOCUS10212</name>
</gene>